<proteinExistence type="predicted"/>
<feature type="compositionally biased region" description="Acidic residues" evidence="1">
    <location>
        <begin position="522"/>
        <end position="537"/>
    </location>
</feature>
<feature type="compositionally biased region" description="Basic and acidic residues" evidence="1">
    <location>
        <begin position="636"/>
        <end position="693"/>
    </location>
</feature>
<name>A0AAV6HC21_9TELE</name>
<feature type="compositionally biased region" description="Basic and acidic residues" evidence="1">
    <location>
        <begin position="506"/>
        <end position="521"/>
    </location>
</feature>
<dbReference type="PANTHER" id="PTHR21937">
    <property type="entry name" value="CCDC66 DOMAIN-CONTAINING PROTEIN"/>
    <property type="match status" value="1"/>
</dbReference>
<reference evidence="2" key="1">
    <citation type="submission" date="2020-10" db="EMBL/GenBank/DDBJ databases">
        <title>Chromosome-scale genome assembly of the Allis shad, Alosa alosa.</title>
        <authorList>
            <person name="Margot Z."/>
            <person name="Christophe K."/>
            <person name="Cabau C."/>
            <person name="Louis A."/>
            <person name="Berthelot C."/>
            <person name="Parey E."/>
            <person name="Roest Crollius H."/>
            <person name="Montfort J."/>
            <person name="Robinson-Rechavi M."/>
            <person name="Bucao C."/>
            <person name="Bouchez O."/>
            <person name="Gislard M."/>
            <person name="Lluch J."/>
            <person name="Milhes M."/>
            <person name="Lampietro C."/>
            <person name="Lopez Roques C."/>
            <person name="Donnadieu C."/>
            <person name="Braasch I."/>
            <person name="Desvignes T."/>
            <person name="Postlethwait J."/>
            <person name="Bobe J."/>
            <person name="Guiguen Y."/>
        </authorList>
    </citation>
    <scope>NUCLEOTIDE SEQUENCE</scope>
    <source>
        <strain evidence="2">M-15738</strain>
        <tissue evidence="2">Blood</tissue>
    </source>
</reference>
<accession>A0AAV6HC21</accession>
<feature type="region of interest" description="Disordered" evidence="1">
    <location>
        <begin position="330"/>
        <end position="693"/>
    </location>
</feature>
<comment type="caution">
    <text evidence="2">The sequence shown here is derived from an EMBL/GenBank/DDBJ whole genome shotgun (WGS) entry which is preliminary data.</text>
</comment>
<organism evidence="2 3">
    <name type="scientific">Alosa alosa</name>
    <name type="common">allis shad</name>
    <dbReference type="NCBI Taxonomy" id="278164"/>
    <lineage>
        <taxon>Eukaryota</taxon>
        <taxon>Metazoa</taxon>
        <taxon>Chordata</taxon>
        <taxon>Craniata</taxon>
        <taxon>Vertebrata</taxon>
        <taxon>Euteleostomi</taxon>
        <taxon>Actinopterygii</taxon>
        <taxon>Neopterygii</taxon>
        <taxon>Teleostei</taxon>
        <taxon>Clupei</taxon>
        <taxon>Clupeiformes</taxon>
        <taxon>Clupeoidei</taxon>
        <taxon>Clupeidae</taxon>
        <taxon>Alosa</taxon>
    </lineage>
</organism>
<protein>
    <submittedName>
        <fullName evidence="2">Uncharacterized protein</fullName>
    </submittedName>
</protein>
<feature type="compositionally biased region" description="Basic and acidic residues" evidence="1">
    <location>
        <begin position="1"/>
        <end position="17"/>
    </location>
</feature>
<dbReference type="EMBL" id="JADWDJ010000003">
    <property type="protein sequence ID" value="KAG5283016.1"/>
    <property type="molecule type" value="Genomic_DNA"/>
</dbReference>
<feature type="compositionally biased region" description="Basic and acidic residues" evidence="1">
    <location>
        <begin position="541"/>
        <end position="553"/>
    </location>
</feature>
<feature type="compositionally biased region" description="Polar residues" evidence="1">
    <location>
        <begin position="576"/>
        <end position="587"/>
    </location>
</feature>
<gene>
    <name evidence="2" type="ORF">AALO_G00037330</name>
</gene>
<feature type="compositionally biased region" description="Basic and acidic residues" evidence="1">
    <location>
        <begin position="44"/>
        <end position="100"/>
    </location>
</feature>
<evidence type="ECO:0000313" key="2">
    <source>
        <dbReference type="EMBL" id="KAG5283016.1"/>
    </source>
</evidence>
<dbReference type="InterPro" id="IPR031440">
    <property type="entry name" value="DUF4670"/>
</dbReference>
<keyword evidence="3" id="KW-1185">Reference proteome</keyword>
<feature type="compositionally biased region" description="Basic and acidic residues" evidence="1">
    <location>
        <begin position="462"/>
        <end position="471"/>
    </location>
</feature>
<sequence>MADSRDTAALRESERQAPRRILLLIPRATKEEEAERSGGVIHGVHTEDEVTERGDRENREKERRMETDTREMDRGNGKEEGEKEQGMDKEMREKRRKMEADDNVGESGESGEARHQRAQPQLGQRAFTLVGLNHQHLLLLETQRGAALSPSLGTLPPLTGRRGPGKQSSMAAYRLNPPEPPEPGQSQPGIVRGSIPVELRDWQKGGGWGTLIMGPDGDIIRLSLWDPTGQQQLSLDDVTEEHAVRILVSEGEEAGQSWTLLLKPEATVPGEDCLGKANVTSDNSEAYHSSMRRVTRVGVCVNEIKSEGRCGSATDNGAPVEGQVLLLTQSQTSSQPQTPERRGAASGDQPVITAHSTPLLTGEEAEKKPGARGRIAQHTGSDRIREMDRAGEDTLPDADRDSASPSVLRDDSLPSSHPTIPPVEAPSDPSIPQCLSGVDLEAMETHTKTAGATPSRKRERKTKGENKKGMKEGAGASKAPRAGGRRGGRAGVKGQDVFVVGKPRKKQEQKTGVEKSERKNPEEDEPLVEQKEEEEEQQAPGDDKIGHFGDTVERPISAEWGTASSSRSQHSDDSSAPVSRGQSSRQASLPGEALPSSPPPMSLHQLTSRSASTATDSYVMKPSQTEDSVHVNNSRTAEEVARQRERQAAARAEKAERRRQEVERKRREREEEKRRLLERKDGERDEERGEERA</sequence>
<feature type="compositionally biased region" description="Basic and acidic residues" evidence="1">
    <location>
        <begin position="380"/>
        <end position="412"/>
    </location>
</feature>
<feature type="compositionally biased region" description="Low complexity" evidence="1">
    <location>
        <begin position="473"/>
        <end position="482"/>
    </location>
</feature>
<dbReference type="PANTHER" id="PTHR21937:SF5">
    <property type="entry name" value="GENE 973-RELATED"/>
    <property type="match status" value="1"/>
</dbReference>
<evidence type="ECO:0000256" key="1">
    <source>
        <dbReference type="SAM" id="MobiDB-lite"/>
    </source>
</evidence>
<dbReference type="AlphaFoldDB" id="A0AAV6HC21"/>
<dbReference type="Proteomes" id="UP000823561">
    <property type="component" value="Chromosome 3"/>
</dbReference>
<evidence type="ECO:0000313" key="3">
    <source>
        <dbReference type="Proteomes" id="UP000823561"/>
    </source>
</evidence>
<feature type="region of interest" description="Disordered" evidence="1">
    <location>
        <begin position="1"/>
        <end position="119"/>
    </location>
</feature>
<feature type="compositionally biased region" description="Polar residues" evidence="1">
    <location>
        <begin position="604"/>
        <end position="635"/>
    </location>
</feature>